<name>A0A834NUJ3_VESGE</name>
<dbReference type="EMBL" id="JACSDZ010000001">
    <property type="protein sequence ID" value="KAF7418197.1"/>
    <property type="molecule type" value="Genomic_DNA"/>
</dbReference>
<comment type="caution">
    <text evidence="1">The sequence shown here is derived from an EMBL/GenBank/DDBJ whole genome shotgun (WGS) entry which is preliminary data.</text>
</comment>
<dbReference type="AlphaFoldDB" id="A0A834NUJ3"/>
<dbReference type="Proteomes" id="UP000617340">
    <property type="component" value="Unassembled WGS sequence"/>
</dbReference>
<proteinExistence type="predicted"/>
<sequence>MSLINKIVRVVVNSTNCLTPSPKKKYEDSEYSEEATNTLYEETTNTICEEVTLIHEDINNISLKDDQPTAKRYQGGKRRRRTTRSNVAINCLTRALEGQAGYLSLRVGYDSEMHFADKRKLYGGNKKQLAPAISRMLGRILAKMVGPEQRW</sequence>
<organism evidence="1 2">
    <name type="scientific">Vespula germanica</name>
    <name type="common">German yellow jacket</name>
    <name type="synonym">Paravespula germanica</name>
    <dbReference type="NCBI Taxonomy" id="30212"/>
    <lineage>
        <taxon>Eukaryota</taxon>
        <taxon>Metazoa</taxon>
        <taxon>Ecdysozoa</taxon>
        <taxon>Arthropoda</taxon>
        <taxon>Hexapoda</taxon>
        <taxon>Insecta</taxon>
        <taxon>Pterygota</taxon>
        <taxon>Neoptera</taxon>
        <taxon>Endopterygota</taxon>
        <taxon>Hymenoptera</taxon>
        <taxon>Apocrita</taxon>
        <taxon>Aculeata</taxon>
        <taxon>Vespoidea</taxon>
        <taxon>Vespidae</taxon>
        <taxon>Vespinae</taxon>
        <taxon>Vespula</taxon>
    </lineage>
</organism>
<keyword evidence="2" id="KW-1185">Reference proteome</keyword>
<evidence type="ECO:0000313" key="2">
    <source>
        <dbReference type="Proteomes" id="UP000617340"/>
    </source>
</evidence>
<protein>
    <submittedName>
        <fullName evidence="1">Uncharacterized protein</fullName>
    </submittedName>
</protein>
<reference evidence="1" key="1">
    <citation type="journal article" date="2020" name="G3 (Bethesda)">
        <title>High-Quality Assemblies for Three Invasive Social Wasps from the &lt;i&gt;Vespula&lt;/i&gt; Genus.</title>
        <authorList>
            <person name="Harrop T.W.R."/>
            <person name="Guhlin J."/>
            <person name="McLaughlin G.M."/>
            <person name="Permina E."/>
            <person name="Stockwell P."/>
            <person name="Gilligan J."/>
            <person name="Le Lec M.F."/>
            <person name="Gruber M.A.M."/>
            <person name="Quinn O."/>
            <person name="Lovegrove M."/>
            <person name="Duncan E.J."/>
            <person name="Remnant E.J."/>
            <person name="Van Eeckhoven J."/>
            <person name="Graham B."/>
            <person name="Knapp R.A."/>
            <person name="Langford K.W."/>
            <person name="Kronenberg Z."/>
            <person name="Press M.O."/>
            <person name="Eacker S.M."/>
            <person name="Wilson-Rankin E.E."/>
            <person name="Purcell J."/>
            <person name="Lester P.J."/>
            <person name="Dearden P.K."/>
        </authorList>
    </citation>
    <scope>NUCLEOTIDE SEQUENCE</scope>
    <source>
        <strain evidence="1">Linc-1</strain>
    </source>
</reference>
<gene>
    <name evidence="1" type="ORF">HZH68_000850</name>
</gene>
<evidence type="ECO:0000313" key="1">
    <source>
        <dbReference type="EMBL" id="KAF7418197.1"/>
    </source>
</evidence>
<accession>A0A834NUJ3</accession>